<comment type="caution">
    <text evidence="1">The sequence shown here is derived from an EMBL/GenBank/DDBJ whole genome shotgun (WGS) entry which is preliminary data.</text>
</comment>
<reference evidence="1" key="2">
    <citation type="submission" date="2023-05" db="EMBL/GenBank/DDBJ databases">
        <authorList>
            <consortium name="Lawrence Berkeley National Laboratory"/>
            <person name="Steindorff A."/>
            <person name="Hensen N."/>
            <person name="Bonometti L."/>
            <person name="Westerberg I."/>
            <person name="Brannstrom I.O."/>
            <person name="Guillou S."/>
            <person name="Cros-Aarteil S."/>
            <person name="Calhoun S."/>
            <person name="Haridas S."/>
            <person name="Kuo A."/>
            <person name="Mondo S."/>
            <person name="Pangilinan J."/>
            <person name="Riley R."/>
            <person name="Labutti K."/>
            <person name="Andreopoulos B."/>
            <person name="Lipzen A."/>
            <person name="Chen C."/>
            <person name="Yanf M."/>
            <person name="Daum C."/>
            <person name="Ng V."/>
            <person name="Clum A."/>
            <person name="Ohm R."/>
            <person name="Martin F."/>
            <person name="Silar P."/>
            <person name="Natvig D."/>
            <person name="Lalanne C."/>
            <person name="Gautier V."/>
            <person name="Ament-Velasquez S.L."/>
            <person name="Kruys A."/>
            <person name="Hutchinson M.I."/>
            <person name="Powell A.J."/>
            <person name="Barry K."/>
            <person name="Miller A.N."/>
            <person name="Grigoriev I.V."/>
            <person name="Debuchy R."/>
            <person name="Gladieux P."/>
            <person name="Thoren M.H."/>
            <person name="Johannesson H."/>
        </authorList>
    </citation>
    <scope>NUCLEOTIDE SEQUENCE</scope>
    <source>
        <strain evidence="1">CBS 359.72</strain>
    </source>
</reference>
<dbReference type="EMBL" id="MU857623">
    <property type="protein sequence ID" value="KAK4249465.1"/>
    <property type="molecule type" value="Genomic_DNA"/>
</dbReference>
<reference evidence="1" key="1">
    <citation type="journal article" date="2023" name="Mol. Phylogenet. Evol.">
        <title>Genome-scale phylogeny and comparative genomics of the fungal order Sordariales.</title>
        <authorList>
            <person name="Hensen N."/>
            <person name="Bonometti L."/>
            <person name="Westerberg I."/>
            <person name="Brannstrom I.O."/>
            <person name="Guillou S."/>
            <person name="Cros-Aarteil S."/>
            <person name="Calhoun S."/>
            <person name="Haridas S."/>
            <person name="Kuo A."/>
            <person name="Mondo S."/>
            <person name="Pangilinan J."/>
            <person name="Riley R."/>
            <person name="LaButti K."/>
            <person name="Andreopoulos B."/>
            <person name="Lipzen A."/>
            <person name="Chen C."/>
            <person name="Yan M."/>
            <person name="Daum C."/>
            <person name="Ng V."/>
            <person name="Clum A."/>
            <person name="Steindorff A."/>
            <person name="Ohm R.A."/>
            <person name="Martin F."/>
            <person name="Silar P."/>
            <person name="Natvig D.O."/>
            <person name="Lalanne C."/>
            <person name="Gautier V."/>
            <person name="Ament-Velasquez S.L."/>
            <person name="Kruys A."/>
            <person name="Hutchinson M.I."/>
            <person name="Powell A.J."/>
            <person name="Barry K."/>
            <person name="Miller A.N."/>
            <person name="Grigoriev I.V."/>
            <person name="Debuchy R."/>
            <person name="Gladieux P."/>
            <person name="Hiltunen Thoren M."/>
            <person name="Johannesson H."/>
        </authorList>
    </citation>
    <scope>NUCLEOTIDE SEQUENCE</scope>
    <source>
        <strain evidence="1">CBS 359.72</strain>
    </source>
</reference>
<organism evidence="1 2">
    <name type="scientific">Corynascus novoguineensis</name>
    <dbReference type="NCBI Taxonomy" id="1126955"/>
    <lineage>
        <taxon>Eukaryota</taxon>
        <taxon>Fungi</taxon>
        <taxon>Dikarya</taxon>
        <taxon>Ascomycota</taxon>
        <taxon>Pezizomycotina</taxon>
        <taxon>Sordariomycetes</taxon>
        <taxon>Sordariomycetidae</taxon>
        <taxon>Sordariales</taxon>
        <taxon>Chaetomiaceae</taxon>
        <taxon>Corynascus</taxon>
    </lineage>
</organism>
<proteinExistence type="predicted"/>
<accession>A0AAN7CW75</accession>
<dbReference type="Proteomes" id="UP001303647">
    <property type="component" value="Unassembled WGS sequence"/>
</dbReference>
<evidence type="ECO:0000313" key="2">
    <source>
        <dbReference type="Proteomes" id="UP001303647"/>
    </source>
</evidence>
<name>A0AAN7CW75_9PEZI</name>
<keyword evidence="2" id="KW-1185">Reference proteome</keyword>
<gene>
    <name evidence="1" type="ORF">C7999DRAFT_30052</name>
</gene>
<dbReference type="AlphaFoldDB" id="A0AAN7CW75"/>
<protein>
    <submittedName>
        <fullName evidence="1">Uncharacterized protein</fullName>
    </submittedName>
</protein>
<evidence type="ECO:0000313" key="1">
    <source>
        <dbReference type="EMBL" id="KAK4249465.1"/>
    </source>
</evidence>
<sequence length="79" mass="8597">MTKPGINISKPAEKNEKPGVTIMATAVKVAPVAPKGFPRAARTMRQQCEGSYFCECRLCICGAPVEYPGDVCYSCNKFH</sequence>